<gene>
    <name evidence="2" type="ORF">KCMC57_35260</name>
</gene>
<dbReference type="Gene3D" id="3.90.1720.10">
    <property type="entry name" value="endopeptidase domain like (from Nostoc punctiforme)"/>
    <property type="match status" value="1"/>
</dbReference>
<accession>A0AB33JWA7</accession>
<protein>
    <recommendedName>
        <fullName evidence="3">Permuted papain-like amidase YaeF/Yiix C92 family enzyme</fullName>
    </recommendedName>
</protein>
<evidence type="ECO:0000256" key="1">
    <source>
        <dbReference type="SAM" id="MobiDB-lite"/>
    </source>
</evidence>
<organism evidence="2">
    <name type="scientific">Kitasatospora sp. CMC57</name>
    <dbReference type="NCBI Taxonomy" id="3231513"/>
    <lineage>
        <taxon>Bacteria</taxon>
        <taxon>Bacillati</taxon>
        <taxon>Actinomycetota</taxon>
        <taxon>Actinomycetes</taxon>
        <taxon>Kitasatosporales</taxon>
        <taxon>Streptomycetaceae</taxon>
        <taxon>Kitasatospora</taxon>
    </lineage>
</organism>
<evidence type="ECO:0000313" key="2">
    <source>
        <dbReference type="EMBL" id="BFP47158.1"/>
    </source>
</evidence>
<dbReference type="RefSeq" id="WP_407989536.1">
    <property type="nucleotide sequence ID" value="NZ_AP035881.2"/>
</dbReference>
<feature type="region of interest" description="Disordered" evidence="1">
    <location>
        <begin position="1"/>
        <end position="22"/>
    </location>
</feature>
<dbReference type="EMBL" id="AP035881">
    <property type="protein sequence ID" value="BFP47158.1"/>
    <property type="molecule type" value="Genomic_DNA"/>
</dbReference>
<dbReference type="SUPFAM" id="SSF54001">
    <property type="entry name" value="Cysteine proteinases"/>
    <property type="match status" value="1"/>
</dbReference>
<reference evidence="2" key="1">
    <citation type="submission" date="2024-07" db="EMBL/GenBank/DDBJ databases">
        <title>Complete genome sequences of cellulolytic bacteria, Kitasatospora sp. CMC57 and Streptomyces sp. CMC78, isolated from Japanese agricultural soil.</title>
        <authorList>
            <person name="Hashimoto T."/>
            <person name="Ito M."/>
            <person name="Iwamoto M."/>
            <person name="Fukahori D."/>
            <person name="Shoda T."/>
            <person name="Sakoda M."/>
            <person name="Morohoshi T."/>
            <person name="Mitsuboshi M."/>
            <person name="Nishizawa T."/>
        </authorList>
    </citation>
    <scope>NUCLEOTIDE SEQUENCE</scope>
    <source>
        <strain evidence="2">CMC57</strain>
    </source>
</reference>
<feature type="compositionally biased region" description="Polar residues" evidence="1">
    <location>
        <begin position="1"/>
        <end position="13"/>
    </location>
</feature>
<dbReference type="InterPro" id="IPR038765">
    <property type="entry name" value="Papain-like_cys_pep_sf"/>
</dbReference>
<sequence length="184" mass="19863">MSGLAASTDSLSAPRSEPQPGDFAVVRMGGRGGHLIRIGQWLNGDGFADFEHAFVHVGNGELVEAQPGGAELRPLSVYDDRPIRWSTGRIPLTGEQRRAVVAAARGYIGTPYSVADYFAMAALRFHLPGGPLLRRYVADSRHMICSQLVDQCYWDAGVHLFNDGRWPGYVTPADLAALIGDPSA</sequence>
<name>A0AB33JWA7_9ACTN</name>
<dbReference type="AlphaFoldDB" id="A0AB33JWA7"/>
<evidence type="ECO:0008006" key="3">
    <source>
        <dbReference type="Google" id="ProtNLM"/>
    </source>
</evidence>
<proteinExistence type="predicted"/>